<feature type="domain" description="Spermatogenesis-associated protein 20-like TRX" evidence="1">
    <location>
        <begin position="15"/>
        <end position="139"/>
    </location>
</feature>
<reference evidence="2 3" key="1">
    <citation type="journal article" date="2014" name="BMC Genomics">
        <title>Comparison of environmental and isolate Sulfobacillus genomes reveals diverse carbon, sulfur, nitrogen, and hydrogen metabolisms.</title>
        <authorList>
            <person name="Justice N.B."/>
            <person name="Norman A."/>
            <person name="Brown C.T."/>
            <person name="Singh A."/>
            <person name="Thomas B.C."/>
            <person name="Banfield J.F."/>
        </authorList>
    </citation>
    <scope>NUCLEOTIDE SEQUENCE [LARGE SCALE GENOMIC DNA]</scope>
    <source>
        <strain evidence="2">AMDSBA4</strain>
    </source>
</reference>
<evidence type="ECO:0000313" key="3">
    <source>
        <dbReference type="Proteomes" id="UP000242972"/>
    </source>
</evidence>
<dbReference type="Pfam" id="PF03190">
    <property type="entry name" value="Thioredox_DsbH"/>
    <property type="match status" value="1"/>
</dbReference>
<dbReference type="PIRSF" id="PIRSF006402">
    <property type="entry name" value="UCP006402_thioredoxin"/>
    <property type="match status" value="1"/>
</dbReference>
<name>A0A2T2XJE1_9FIRM</name>
<organism evidence="2 3">
    <name type="scientific">Sulfobacillus benefaciens</name>
    <dbReference type="NCBI Taxonomy" id="453960"/>
    <lineage>
        <taxon>Bacteria</taxon>
        <taxon>Bacillati</taxon>
        <taxon>Bacillota</taxon>
        <taxon>Clostridia</taxon>
        <taxon>Eubacteriales</taxon>
        <taxon>Clostridiales Family XVII. Incertae Sedis</taxon>
        <taxon>Sulfobacillus</taxon>
    </lineage>
</organism>
<dbReference type="SUPFAM" id="SSF48208">
    <property type="entry name" value="Six-hairpin glycosidases"/>
    <property type="match status" value="1"/>
</dbReference>
<proteinExistence type="predicted"/>
<accession>A0A2T2XJE1</accession>
<dbReference type="SUPFAM" id="SSF52833">
    <property type="entry name" value="Thioredoxin-like"/>
    <property type="match status" value="1"/>
</dbReference>
<dbReference type="AlphaFoldDB" id="A0A2T2XJE1"/>
<evidence type="ECO:0000259" key="1">
    <source>
        <dbReference type="Pfam" id="PF03190"/>
    </source>
</evidence>
<dbReference type="Gene3D" id="3.40.30.10">
    <property type="entry name" value="Glutaredoxin"/>
    <property type="match status" value="1"/>
</dbReference>
<dbReference type="GO" id="GO:0005975">
    <property type="term" value="P:carbohydrate metabolic process"/>
    <property type="evidence" value="ECO:0007669"/>
    <property type="project" value="InterPro"/>
</dbReference>
<dbReference type="InterPro" id="IPR004879">
    <property type="entry name" value="Ssp411-like_TRX"/>
</dbReference>
<dbReference type="Proteomes" id="UP000242972">
    <property type="component" value="Unassembled WGS sequence"/>
</dbReference>
<comment type="caution">
    <text evidence="2">The sequence shown here is derived from an EMBL/GenBank/DDBJ whole genome shotgun (WGS) entry which is preliminary data.</text>
</comment>
<dbReference type="PANTHER" id="PTHR42899">
    <property type="entry name" value="SPERMATOGENESIS-ASSOCIATED PROTEIN 20"/>
    <property type="match status" value="1"/>
</dbReference>
<dbReference type="InterPro" id="IPR008928">
    <property type="entry name" value="6-hairpin_glycosidase_sf"/>
</dbReference>
<protein>
    <submittedName>
        <fullName evidence="2">Thioredoxin domain-containing protein</fullName>
    </submittedName>
</protein>
<gene>
    <name evidence="2" type="ORF">C7B46_05370</name>
</gene>
<dbReference type="InterPro" id="IPR036249">
    <property type="entry name" value="Thioredoxin-like_sf"/>
</dbReference>
<evidence type="ECO:0000313" key="2">
    <source>
        <dbReference type="EMBL" id="PSR34558.1"/>
    </source>
</evidence>
<sequence length="594" mass="66973">MSEPVFRFSPRPNRAQEIRWHEWGTEAFIRARTEQKPILLSISAVWCHWCHVMDETTYSLPAVIDRVNKDFIAIRVDNDQRPDINLRYNMGGWPTTAFLTPAGEIITGGTYIAPEQMDSLLTQVIQYWRDNREQIENQLSAPEPLKIDPSLQQPTNEVVVKIMDQVRQQFDRAYGGLGVAPKFPQVDVWDLCLTFFTATADGWSAGMTARTLDAMAGSGLYDHVEGGFFRYSTTREWTIPHFEKMLEDNALLARLYLKAFQIMGDEAYRQVAHGVLQWANTTLLNANGLWGGSQDADEEYYRLPKEERDKRPSPFVDPVVHTNWNATMVSTQLMAASLINPQAYAPIAMTALEALWDRMWVPDVGLYHFDNGEQPQMVGLLTDVAALANALVDAYEYTGDGIFIERAESLLAWADENLWENGVYQDQILNPEGLGRLRHRQQPLPDNAAMARIWLRLGAILDRPEWVARGRALVAAFSRVAEEQGVFAAAWGVVTDRAEAEPMVATIIESQSRSGAQLRQAIYGVYDRNRVVRTWRIGSPEFEDSDYPELPNPALYICRGTTCAAPVTDPQDLLRALQELAGVAPVENPANPIQ</sequence>
<dbReference type="InterPro" id="IPR024705">
    <property type="entry name" value="Ssp411"/>
</dbReference>
<dbReference type="EMBL" id="PXYW01000008">
    <property type="protein sequence ID" value="PSR34558.1"/>
    <property type="molecule type" value="Genomic_DNA"/>
</dbReference>
<dbReference type="PANTHER" id="PTHR42899:SF1">
    <property type="entry name" value="SPERMATOGENESIS-ASSOCIATED PROTEIN 20"/>
    <property type="match status" value="1"/>
</dbReference>